<proteinExistence type="inferred from homology"/>
<keyword evidence="11 24" id="KW-0812">Transmembrane</keyword>
<keyword evidence="26" id="KW-1185">Reference proteome</keyword>
<comment type="caution">
    <text evidence="25">The sequence shown here is derived from an EMBL/GenBank/DDBJ whole genome shotgun (WGS) entry which is preliminary data.</text>
</comment>
<evidence type="ECO:0000256" key="24">
    <source>
        <dbReference type="SAM" id="Phobius"/>
    </source>
</evidence>
<evidence type="ECO:0000256" key="23">
    <source>
        <dbReference type="ARBA" id="ARBA00033406"/>
    </source>
</evidence>
<feature type="transmembrane region" description="Helical" evidence="24">
    <location>
        <begin position="54"/>
        <end position="74"/>
    </location>
</feature>
<evidence type="ECO:0000256" key="1">
    <source>
        <dbReference type="ARBA" id="ARBA00001698"/>
    </source>
</evidence>
<comment type="pathway">
    <text evidence="3">Phospholipid metabolism; CDP-diacylglycerol biosynthesis; CDP-diacylglycerol from sn-glycerol 3-phosphate: step 3/3.</text>
</comment>
<evidence type="ECO:0000256" key="10">
    <source>
        <dbReference type="ARBA" id="ARBA00022679"/>
    </source>
</evidence>
<evidence type="ECO:0000256" key="14">
    <source>
        <dbReference type="ARBA" id="ARBA00023098"/>
    </source>
</evidence>
<name>A0ABT7QN73_9GAMM</name>
<keyword evidence="9" id="KW-0444">Lipid biosynthesis</keyword>
<keyword evidence="17" id="KW-1208">Phospholipid metabolism</keyword>
<feature type="transmembrane region" description="Helical" evidence="24">
    <location>
        <begin position="169"/>
        <end position="186"/>
    </location>
</feature>
<dbReference type="EC" id="2.7.7.41" evidence="6"/>
<comment type="similarity">
    <text evidence="5">Belongs to the CDS family.</text>
</comment>
<evidence type="ECO:0000256" key="21">
    <source>
        <dbReference type="ARBA" id="ARBA00032396"/>
    </source>
</evidence>
<evidence type="ECO:0000256" key="12">
    <source>
        <dbReference type="ARBA" id="ARBA00022695"/>
    </source>
</evidence>
<evidence type="ECO:0000256" key="22">
    <source>
        <dbReference type="ARBA" id="ARBA00032743"/>
    </source>
</evidence>
<evidence type="ECO:0000256" key="6">
    <source>
        <dbReference type="ARBA" id="ARBA00012487"/>
    </source>
</evidence>
<evidence type="ECO:0000313" key="26">
    <source>
        <dbReference type="Proteomes" id="UP001168167"/>
    </source>
</evidence>
<evidence type="ECO:0000256" key="11">
    <source>
        <dbReference type="ARBA" id="ARBA00022692"/>
    </source>
</evidence>
<comment type="subcellular location">
    <subcellularLocation>
        <location evidence="2">Cell membrane</location>
        <topology evidence="2">Multi-pass membrane protein</topology>
    </subcellularLocation>
</comment>
<keyword evidence="16" id="KW-0594">Phospholipid biosynthesis</keyword>
<keyword evidence="10" id="KW-0808">Transferase</keyword>
<feature type="transmembrane region" description="Helical" evidence="24">
    <location>
        <begin position="192"/>
        <end position="210"/>
    </location>
</feature>
<evidence type="ECO:0000256" key="15">
    <source>
        <dbReference type="ARBA" id="ARBA00023136"/>
    </source>
</evidence>
<keyword evidence="14" id="KW-0443">Lipid metabolism</keyword>
<evidence type="ECO:0000256" key="2">
    <source>
        <dbReference type="ARBA" id="ARBA00004651"/>
    </source>
</evidence>
<protein>
    <recommendedName>
        <fullName evidence="7">Phosphatidate cytidylyltransferase</fullName>
        <ecNumber evidence="6">2.7.7.41</ecNumber>
    </recommendedName>
    <alternativeName>
        <fullName evidence="20">CDP-DAG synthase</fullName>
    </alternativeName>
    <alternativeName>
        <fullName evidence="22">CDP-DG synthase</fullName>
    </alternativeName>
    <alternativeName>
        <fullName evidence="18">CDP-diacylglycerol synthase</fullName>
    </alternativeName>
    <alternativeName>
        <fullName evidence="21">CDP-diglyceride pyrophosphorylase</fullName>
    </alternativeName>
    <alternativeName>
        <fullName evidence="23">CDP-diglyceride synthase</fullName>
    </alternativeName>
    <alternativeName>
        <fullName evidence="19">CTP:phosphatidate cytidylyltransferase</fullName>
    </alternativeName>
</protein>
<accession>A0ABT7QN73</accession>
<evidence type="ECO:0000256" key="17">
    <source>
        <dbReference type="ARBA" id="ARBA00023264"/>
    </source>
</evidence>
<feature type="transmembrane region" description="Helical" evidence="24">
    <location>
        <begin position="80"/>
        <end position="98"/>
    </location>
</feature>
<comment type="catalytic activity">
    <reaction evidence="1">
        <text>a 1,2-diacyl-sn-glycero-3-phosphate + CTP + H(+) = a CDP-1,2-diacyl-sn-glycerol + diphosphate</text>
        <dbReference type="Rhea" id="RHEA:16229"/>
        <dbReference type="ChEBI" id="CHEBI:15378"/>
        <dbReference type="ChEBI" id="CHEBI:33019"/>
        <dbReference type="ChEBI" id="CHEBI:37563"/>
        <dbReference type="ChEBI" id="CHEBI:58332"/>
        <dbReference type="ChEBI" id="CHEBI:58608"/>
        <dbReference type="EC" id="2.7.7.41"/>
    </reaction>
</comment>
<gene>
    <name evidence="25" type="ORF">NQX30_06580</name>
</gene>
<comment type="pathway">
    <text evidence="4">Lipid metabolism.</text>
</comment>
<organism evidence="25 26">
    <name type="scientific">Candidatus Doriopsillibacter californiensis</name>
    <dbReference type="NCBI Taxonomy" id="2970740"/>
    <lineage>
        <taxon>Bacteria</taxon>
        <taxon>Pseudomonadati</taxon>
        <taxon>Pseudomonadota</taxon>
        <taxon>Gammaproteobacteria</taxon>
        <taxon>Candidatus Tethybacterales</taxon>
        <taxon>Candidatus Persebacteraceae</taxon>
        <taxon>Candidatus Doriopsillibacter</taxon>
    </lineage>
</organism>
<evidence type="ECO:0000256" key="19">
    <source>
        <dbReference type="ARBA" id="ARBA00031825"/>
    </source>
</evidence>
<sequence length="259" mass="27562">MSRLLVAIPLLVAALALIIWGTLPMWKTTMTIVVLLAAWEWARLAGFSGTASIVYVFFFAILLAAGDTLLAGNLPASSTVFESVCFFWIVGAPLYILLNRRWHPTIFGGLGMVILFATWHAANTLFAQNLYTLLGALAVVWTADTAAYAAGKIAGKTPMAPTVSPGKTWEGFFGGMLAVLLLSYVAHKTFELPSLLLLVSAFALLALSVLGDLFESAAKRHGGVKDSGTLLGGHGGVLDRLDAMLPTLPFAALLSPWLI</sequence>
<evidence type="ECO:0000313" key="25">
    <source>
        <dbReference type="EMBL" id="MDM5148030.1"/>
    </source>
</evidence>
<evidence type="ECO:0000256" key="4">
    <source>
        <dbReference type="ARBA" id="ARBA00005189"/>
    </source>
</evidence>
<reference evidence="25" key="1">
    <citation type="submission" date="2022-08" db="EMBL/GenBank/DDBJ databases">
        <authorList>
            <person name="Dzunkova M."/>
            <person name="La Clair J."/>
            <person name="Tyml T."/>
            <person name="Doud D."/>
            <person name="Schulz F."/>
            <person name="Piquer S."/>
            <person name="Porcel Sanchis D."/>
            <person name="Osborn A."/>
            <person name="Robinson D."/>
            <person name="Louie K.B."/>
            <person name="Bowen B.P."/>
            <person name="Bowers R."/>
            <person name="Lee J."/>
            <person name="Arnau Llombart V."/>
            <person name="Diaz Villanueva W."/>
            <person name="Gosliner T."/>
            <person name="Northen T."/>
            <person name="Cheng J.-F."/>
            <person name="Burkart M.D."/>
            <person name="Woyke T."/>
        </authorList>
    </citation>
    <scope>NUCLEOTIDE SEQUENCE</scope>
    <source>
        <strain evidence="25">Df01</strain>
    </source>
</reference>
<evidence type="ECO:0000256" key="13">
    <source>
        <dbReference type="ARBA" id="ARBA00022989"/>
    </source>
</evidence>
<keyword evidence="8" id="KW-1003">Cell membrane</keyword>
<dbReference type="GO" id="GO:0016779">
    <property type="term" value="F:nucleotidyltransferase activity"/>
    <property type="evidence" value="ECO:0007669"/>
    <property type="project" value="UniProtKB-KW"/>
</dbReference>
<dbReference type="PANTHER" id="PTHR46382">
    <property type="entry name" value="PHOSPHATIDATE CYTIDYLYLTRANSFERASE"/>
    <property type="match status" value="1"/>
</dbReference>
<feature type="transmembrane region" description="Helical" evidence="24">
    <location>
        <begin position="105"/>
        <end position="122"/>
    </location>
</feature>
<evidence type="ECO:0000256" key="5">
    <source>
        <dbReference type="ARBA" id="ARBA00010185"/>
    </source>
</evidence>
<dbReference type="Proteomes" id="UP001168167">
    <property type="component" value="Unassembled WGS sequence"/>
</dbReference>
<evidence type="ECO:0000256" key="3">
    <source>
        <dbReference type="ARBA" id="ARBA00005119"/>
    </source>
</evidence>
<evidence type="ECO:0000256" key="20">
    <source>
        <dbReference type="ARBA" id="ARBA00032253"/>
    </source>
</evidence>
<dbReference type="PANTHER" id="PTHR46382:SF1">
    <property type="entry name" value="PHOSPHATIDATE CYTIDYLYLTRANSFERASE"/>
    <property type="match status" value="1"/>
</dbReference>
<evidence type="ECO:0000256" key="7">
    <source>
        <dbReference type="ARBA" id="ARBA00019373"/>
    </source>
</evidence>
<keyword evidence="12 25" id="KW-0548">Nucleotidyltransferase</keyword>
<evidence type="ECO:0000256" key="9">
    <source>
        <dbReference type="ARBA" id="ARBA00022516"/>
    </source>
</evidence>
<keyword evidence="13 24" id="KW-1133">Transmembrane helix</keyword>
<evidence type="ECO:0000256" key="8">
    <source>
        <dbReference type="ARBA" id="ARBA00022475"/>
    </source>
</evidence>
<reference evidence="25" key="2">
    <citation type="journal article" date="2023" name="Microbiome">
        <title>Synthase-selected sorting approach identifies a beta-lactone synthase in a nudibranch symbiotic bacterium.</title>
        <authorList>
            <person name="Dzunkova M."/>
            <person name="La Clair J.J."/>
            <person name="Tyml T."/>
            <person name="Doud D."/>
            <person name="Schulz F."/>
            <person name="Piquer-Esteban S."/>
            <person name="Porcel Sanchis D."/>
            <person name="Osborn A."/>
            <person name="Robinson D."/>
            <person name="Louie K.B."/>
            <person name="Bowen B.P."/>
            <person name="Bowers R.M."/>
            <person name="Lee J."/>
            <person name="Arnau V."/>
            <person name="Diaz-Villanueva W."/>
            <person name="Stepanauskas R."/>
            <person name="Gosliner T."/>
            <person name="Date S.V."/>
            <person name="Northen T.R."/>
            <person name="Cheng J.F."/>
            <person name="Burkart M.D."/>
            <person name="Woyke T."/>
        </authorList>
    </citation>
    <scope>NUCLEOTIDE SEQUENCE</scope>
    <source>
        <strain evidence="25">Df01</strain>
    </source>
</reference>
<evidence type="ECO:0000256" key="16">
    <source>
        <dbReference type="ARBA" id="ARBA00023209"/>
    </source>
</evidence>
<keyword evidence="15 24" id="KW-0472">Membrane</keyword>
<dbReference type="Pfam" id="PF01148">
    <property type="entry name" value="CTP_transf_1"/>
    <property type="match status" value="1"/>
</dbReference>
<dbReference type="EMBL" id="JANQAO010000003">
    <property type="protein sequence ID" value="MDM5148030.1"/>
    <property type="molecule type" value="Genomic_DNA"/>
</dbReference>
<evidence type="ECO:0000256" key="18">
    <source>
        <dbReference type="ARBA" id="ARBA00029893"/>
    </source>
</evidence>